<evidence type="ECO:0000313" key="3">
    <source>
        <dbReference type="Proteomes" id="UP000569732"/>
    </source>
</evidence>
<gene>
    <name evidence="2" type="ORF">H0A36_06930</name>
</gene>
<dbReference type="SUPFAM" id="SSF47757">
    <property type="entry name" value="Chemotaxis receptor methyltransferase CheR, N-terminal domain"/>
    <property type="match status" value="1"/>
</dbReference>
<dbReference type="GO" id="GO:0008757">
    <property type="term" value="F:S-adenosylmethionine-dependent methyltransferase activity"/>
    <property type="evidence" value="ECO:0007669"/>
    <property type="project" value="InterPro"/>
</dbReference>
<dbReference type="InterPro" id="IPR000780">
    <property type="entry name" value="CheR_MeTrfase"/>
</dbReference>
<dbReference type="PRINTS" id="PR00996">
    <property type="entry name" value="CHERMTFRASE"/>
</dbReference>
<dbReference type="Pfam" id="PF01739">
    <property type="entry name" value="CheR"/>
    <property type="match status" value="1"/>
</dbReference>
<comment type="caution">
    <text evidence="2">The sequence shown here is derived from an EMBL/GenBank/DDBJ whole genome shotgun (WGS) entry which is preliminary data.</text>
</comment>
<dbReference type="PANTHER" id="PTHR24422:SF8">
    <property type="entry name" value="CHEMOTAXIS PROTEIN"/>
    <property type="match status" value="1"/>
</dbReference>
<protein>
    <submittedName>
        <fullName evidence="2">Protein-glutamate O-methyltransferase CheR</fullName>
    </submittedName>
</protein>
<dbReference type="PANTHER" id="PTHR24422">
    <property type="entry name" value="CHEMOTAXIS PROTEIN METHYLTRANSFERASE"/>
    <property type="match status" value="1"/>
</dbReference>
<dbReference type="InterPro" id="IPR050903">
    <property type="entry name" value="Bact_Chemotaxis_MeTrfase"/>
</dbReference>
<evidence type="ECO:0000259" key="1">
    <source>
        <dbReference type="PROSITE" id="PS50123"/>
    </source>
</evidence>
<feature type="domain" description="CheR-type methyltransferase" evidence="1">
    <location>
        <begin position="16"/>
        <end position="291"/>
    </location>
</feature>
<evidence type="ECO:0000313" key="2">
    <source>
        <dbReference type="EMBL" id="NYZ65742.1"/>
    </source>
</evidence>
<dbReference type="Gene3D" id="3.40.50.150">
    <property type="entry name" value="Vaccinia Virus protein VP39"/>
    <property type="match status" value="1"/>
</dbReference>
<dbReference type="SUPFAM" id="SSF53335">
    <property type="entry name" value="S-adenosyl-L-methionine-dependent methyltransferases"/>
    <property type="match status" value="1"/>
</dbReference>
<accession>A0A853I2N1</accession>
<dbReference type="AlphaFoldDB" id="A0A853I2N1"/>
<organism evidence="2 3">
    <name type="scientific">Spartinivicinus marinus</name>
    <dbReference type="NCBI Taxonomy" id="2994442"/>
    <lineage>
        <taxon>Bacteria</taxon>
        <taxon>Pseudomonadati</taxon>
        <taxon>Pseudomonadota</taxon>
        <taxon>Gammaproteobacteria</taxon>
        <taxon>Oceanospirillales</taxon>
        <taxon>Zooshikellaceae</taxon>
        <taxon>Spartinivicinus</taxon>
    </lineage>
</organism>
<dbReference type="InterPro" id="IPR029063">
    <property type="entry name" value="SAM-dependent_MTases_sf"/>
</dbReference>
<dbReference type="InterPro" id="IPR022641">
    <property type="entry name" value="CheR_N"/>
</dbReference>
<dbReference type="InterPro" id="IPR022642">
    <property type="entry name" value="CheR_C"/>
</dbReference>
<reference evidence="2 3" key="1">
    <citation type="submission" date="2020-07" db="EMBL/GenBank/DDBJ databases">
        <title>Endozoicomonas sp. nov., isolated from sediment.</title>
        <authorList>
            <person name="Gu T."/>
        </authorList>
    </citation>
    <scope>NUCLEOTIDE SEQUENCE [LARGE SCALE GENOMIC DNA]</scope>
    <source>
        <strain evidence="2 3">SM1973</strain>
    </source>
</reference>
<dbReference type="Pfam" id="PF03705">
    <property type="entry name" value="CheR_N"/>
    <property type="match status" value="1"/>
</dbReference>
<name>A0A853I2N1_9GAMM</name>
<dbReference type="Proteomes" id="UP000569732">
    <property type="component" value="Unassembled WGS sequence"/>
</dbReference>
<sequence>MRGFTGYLQNSSQLIQQASAKKLEDIEIDLLCEGIFRHYGFDFRQYARASLARRIQSFMELENINSISDVQNKILHSQQVMERFLLNLSVNVTSMFRDVGMYLAFRKKIVPVLHTYPSIRIWHAGCSTGEEVYSLAILLQEEQLADKATIYATDINEVAIKKAKEGIFPLQVMQTYTTNYLKAGGKKEFSRYYTAKYDHAILAPELRNKIVFAKHNLVTDSSFNEFTVIFCRNVMIYFNETLRSRVHHLLYNSLCRFGTLILGHQETINLTPTRLQYKTLDEQYSIFQKRA</sequence>
<dbReference type="PROSITE" id="PS50123">
    <property type="entry name" value="CHER"/>
    <property type="match status" value="1"/>
</dbReference>
<keyword evidence="3" id="KW-1185">Reference proteome</keyword>
<proteinExistence type="predicted"/>
<dbReference type="SMART" id="SM00138">
    <property type="entry name" value="MeTrc"/>
    <property type="match status" value="1"/>
</dbReference>
<dbReference type="EMBL" id="JACCKB010000007">
    <property type="protein sequence ID" value="NYZ65742.1"/>
    <property type="molecule type" value="Genomic_DNA"/>
</dbReference>